<evidence type="ECO:0000256" key="6">
    <source>
        <dbReference type="ARBA" id="ARBA00048780"/>
    </source>
</evidence>
<dbReference type="EC" id="4.4.1.2" evidence="4"/>
<comment type="catalytic activity">
    <reaction evidence="6">
        <text>L-homocysteine + H2O = 2-oxobutanoate + hydrogen sulfide + NH4(+) + H(+)</text>
        <dbReference type="Rhea" id="RHEA:14501"/>
        <dbReference type="ChEBI" id="CHEBI:15377"/>
        <dbReference type="ChEBI" id="CHEBI:15378"/>
        <dbReference type="ChEBI" id="CHEBI:16763"/>
        <dbReference type="ChEBI" id="CHEBI:28938"/>
        <dbReference type="ChEBI" id="CHEBI:29919"/>
        <dbReference type="ChEBI" id="CHEBI:58199"/>
        <dbReference type="EC" id="4.4.1.2"/>
    </reaction>
    <physiologicalReaction direction="left-to-right" evidence="6">
        <dbReference type="Rhea" id="RHEA:14502"/>
    </physiologicalReaction>
</comment>
<name>A0A268NWQ6_SHOCL</name>
<comment type="caution">
    <text evidence="10">The sequence shown here is derived from an EMBL/GenBank/DDBJ whole genome shotgun (WGS) entry which is preliminary data.</text>
</comment>
<dbReference type="InterPro" id="IPR000277">
    <property type="entry name" value="Cys/Met-Metab_PyrdxlP-dep_enz"/>
</dbReference>
<evidence type="ECO:0000256" key="4">
    <source>
        <dbReference type="ARBA" id="ARBA00047175"/>
    </source>
</evidence>
<organism evidence="10 11">
    <name type="scientific">Shouchella clausii</name>
    <name type="common">Alkalihalobacillus clausii</name>
    <dbReference type="NCBI Taxonomy" id="79880"/>
    <lineage>
        <taxon>Bacteria</taxon>
        <taxon>Bacillati</taxon>
        <taxon>Bacillota</taxon>
        <taxon>Bacilli</taxon>
        <taxon>Bacillales</taxon>
        <taxon>Bacillaceae</taxon>
        <taxon>Shouchella</taxon>
    </lineage>
</organism>
<comment type="cofactor">
    <cofactor evidence="1 9">
        <name>pyridoxal 5'-phosphate</name>
        <dbReference type="ChEBI" id="CHEBI:597326"/>
    </cofactor>
</comment>
<proteinExistence type="inferred from homology"/>
<gene>
    <name evidence="10" type="ORF">CHH72_15355</name>
</gene>
<evidence type="ECO:0000313" key="11">
    <source>
        <dbReference type="Proteomes" id="UP000216207"/>
    </source>
</evidence>
<dbReference type="InterPro" id="IPR054542">
    <property type="entry name" value="Cys_met_metab_PP"/>
</dbReference>
<protein>
    <recommendedName>
        <fullName evidence="4">homocysteine desulfhydrase</fullName>
        <ecNumber evidence="4">4.4.1.2</ecNumber>
    </recommendedName>
    <alternativeName>
        <fullName evidence="5">Homocysteine desulfhydrase</fullName>
    </alternativeName>
</protein>
<dbReference type="SUPFAM" id="SSF53383">
    <property type="entry name" value="PLP-dependent transferases"/>
    <property type="match status" value="1"/>
</dbReference>
<evidence type="ECO:0000256" key="8">
    <source>
        <dbReference type="PIRSR" id="PIRSR001434-2"/>
    </source>
</evidence>
<comment type="catalytic activity">
    <reaction evidence="7">
        <text>L-methionine + H2O = methanethiol + 2-oxobutanoate + NH4(+)</text>
        <dbReference type="Rhea" id="RHEA:23800"/>
        <dbReference type="ChEBI" id="CHEBI:15377"/>
        <dbReference type="ChEBI" id="CHEBI:16007"/>
        <dbReference type="ChEBI" id="CHEBI:16763"/>
        <dbReference type="ChEBI" id="CHEBI:28938"/>
        <dbReference type="ChEBI" id="CHEBI:57844"/>
        <dbReference type="EC" id="4.4.1.11"/>
    </reaction>
    <physiologicalReaction direction="left-to-right" evidence="7">
        <dbReference type="Rhea" id="RHEA:23801"/>
    </physiologicalReaction>
</comment>
<dbReference type="AlphaFoldDB" id="A0A268NWQ6"/>
<evidence type="ECO:0000256" key="3">
    <source>
        <dbReference type="ARBA" id="ARBA00022898"/>
    </source>
</evidence>
<comment type="similarity">
    <text evidence="2 9">Belongs to the trans-sulfuration enzymes family.</text>
</comment>
<dbReference type="PROSITE" id="PS00868">
    <property type="entry name" value="CYS_MET_METAB_PP"/>
    <property type="match status" value="1"/>
</dbReference>
<evidence type="ECO:0000256" key="1">
    <source>
        <dbReference type="ARBA" id="ARBA00001933"/>
    </source>
</evidence>
<accession>A0A268NWQ6</accession>
<dbReference type="CDD" id="cd00614">
    <property type="entry name" value="CGS_like"/>
    <property type="match status" value="1"/>
</dbReference>
<dbReference type="GO" id="GO:0005737">
    <property type="term" value="C:cytoplasm"/>
    <property type="evidence" value="ECO:0007669"/>
    <property type="project" value="TreeGrafter"/>
</dbReference>
<evidence type="ECO:0000256" key="9">
    <source>
        <dbReference type="RuleBase" id="RU362118"/>
    </source>
</evidence>
<evidence type="ECO:0000256" key="5">
    <source>
        <dbReference type="ARBA" id="ARBA00047199"/>
    </source>
</evidence>
<dbReference type="Gene3D" id="3.90.1150.10">
    <property type="entry name" value="Aspartate Aminotransferase, domain 1"/>
    <property type="match status" value="1"/>
</dbReference>
<reference evidence="10 11" key="1">
    <citation type="submission" date="2017-07" db="EMBL/GenBank/DDBJ databases">
        <title>Isolation and whole genome analysis of endospore-forming bacteria from heroin.</title>
        <authorList>
            <person name="Kalinowski J."/>
            <person name="Ahrens B."/>
            <person name="Al-Dilaimi A."/>
            <person name="Winkler A."/>
            <person name="Wibberg D."/>
            <person name="Schleenbecker U."/>
            <person name="Ruckert C."/>
            <person name="Wolfel R."/>
            <person name="Grass G."/>
        </authorList>
    </citation>
    <scope>NUCLEOTIDE SEQUENCE [LARGE SCALE GENOMIC DNA]</scope>
    <source>
        <strain evidence="10 11">7539</strain>
    </source>
</reference>
<dbReference type="PIRSF" id="PIRSF001434">
    <property type="entry name" value="CGS"/>
    <property type="match status" value="1"/>
</dbReference>
<dbReference type="InterPro" id="IPR015422">
    <property type="entry name" value="PyrdxlP-dep_Trfase_small"/>
</dbReference>
<feature type="modified residue" description="N6-(pyridoxal phosphate)lysine" evidence="8">
    <location>
        <position position="203"/>
    </location>
</feature>
<keyword evidence="3 8" id="KW-0663">Pyridoxal phosphate</keyword>
<sequence>MEPFFNTKSVHFLQKEKGENQSKARPIYQTSAFVFKDLADMEQYFKGEKDYLYTRYGNPNTDDLGKGVALLECAEDGVATSSGMSAILCAILAFCKTGDHLIATMDVYGGTYALLEKELSLFGIEVSFVHPNENWEASIKSNTKGVFAETISNPLVRVENLEDLIDAAKRHDLLVIVDNTFATPYLLQPYTLGADLVIHSATKYIGGHSDVTAGVIVGRQELVDQARARVIALGSNLSPFEAWLACRGLKTLALRMEKQCQNAAELAKTMQETDGVKHVYYPPFVSEKGNGAIVSIELDQKANVERFFSAFTFVKVAPTLAGVETSISYPLNTSHRSVPEEMRKALNIGTHLIRISVGIEDGRNIIAEFQEAVRKSLL</sequence>
<dbReference type="PANTHER" id="PTHR11808">
    <property type="entry name" value="TRANS-SULFURATION ENZYME FAMILY MEMBER"/>
    <property type="match status" value="1"/>
</dbReference>
<evidence type="ECO:0000256" key="7">
    <source>
        <dbReference type="ARBA" id="ARBA00052699"/>
    </source>
</evidence>
<dbReference type="GO" id="GO:0019346">
    <property type="term" value="P:transsulfuration"/>
    <property type="evidence" value="ECO:0007669"/>
    <property type="project" value="InterPro"/>
</dbReference>
<dbReference type="GO" id="GO:0030170">
    <property type="term" value="F:pyridoxal phosphate binding"/>
    <property type="evidence" value="ECO:0007669"/>
    <property type="project" value="InterPro"/>
</dbReference>
<dbReference type="GO" id="GO:0018826">
    <property type="term" value="F:methionine gamma-lyase activity"/>
    <property type="evidence" value="ECO:0007669"/>
    <property type="project" value="UniProtKB-EC"/>
</dbReference>
<evidence type="ECO:0000313" key="10">
    <source>
        <dbReference type="EMBL" id="PAE87967.1"/>
    </source>
</evidence>
<dbReference type="Pfam" id="PF01053">
    <property type="entry name" value="Cys_Met_Meta_PP"/>
    <property type="match status" value="1"/>
</dbReference>
<dbReference type="FunFam" id="3.40.640.10:FF:000046">
    <property type="entry name" value="Cystathionine gamma-lyase"/>
    <property type="match status" value="1"/>
</dbReference>
<dbReference type="Gene3D" id="3.40.640.10">
    <property type="entry name" value="Type I PLP-dependent aspartate aminotransferase-like (Major domain)"/>
    <property type="match status" value="1"/>
</dbReference>
<dbReference type="GO" id="GO:0047982">
    <property type="term" value="F:homocysteine desulfhydrase activity"/>
    <property type="evidence" value="ECO:0007669"/>
    <property type="project" value="UniProtKB-EC"/>
</dbReference>
<dbReference type="Proteomes" id="UP000216207">
    <property type="component" value="Unassembled WGS sequence"/>
</dbReference>
<dbReference type="RefSeq" id="WP_095326901.1">
    <property type="nucleotide sequence ID" value="NZ_NPCC01000024.1"/>
</dbReference>
<evidence type="ECO:0000256" key="2">
    <source>
        <dbReference type="ARBA" id="ARBA00009077"/>
    </source>
</evidence>
<dbReference type="InterPro" id="IPR015424">
    <property type="entry name" value="PyrdxlP-dep_Trfase"/>
</dbReference>
<dbReference type="InterPro" id="IPR015421">
    <property type="entry name" value="PyrdxlP-dep_Trfase_major"/>
</dbReference>
<dbReference type="EMBL" id="NPCC01000024">
    <property type="protein sequence ID" value="PAE87967.1"/>
    <property type="molecule type" value="Genomic_DNA"/>
</dbReference>